<organism evidence="2 3">
    <name type="scientific">Oldenlandia corymbosa var. corymbosa</name>
    <dbReference type="NCBI Taxonomy" id="529605"/>
    <lineage>
        <taxon>Eukaryota</taxon>
        <taxon>Viridiplantae</taxon>
        <taxon>Streptophyta</taxon>
        <taxon>Embryophyta</taxon>
        <taxon>Tracheophyta</taxon>
        <taxon>Spermatophyta</taxon>
        <taxon>Magnoliopsida</taxon>
        <taxon>eudicotyledons</taxon>
        <taxon>Gunneridae</taxon>
        <taxon>Pentapetalae</taxon>
        <taxon>asterids</taxon>
        <taxon>lamiids</taxon>
        <taxon>Gentianales</taxon>
        <taxon>Rubiaceae</taxon>
        <taxon>Rubioideae</taxon>
        <taxon>Spermacoceae</taxon>
        <taxon>Hedyotis-Oldenlandia complex</taxon>
        <taxon>Oldenlandia</taxon>
    </lineage>
</organism>
<accession>A0AAV1DYS9</accession>
<dbReference type="Proteomes" id="UP001161247">
    <property type="component" value="Chromosome 7"/>
</dbReference>
<evidence type="ECO:0000313" key="2">
    <source>
        <dbReference type="EMBL" id="CAI9113124.1"/>
    </source>
</evidence>
<reference evidence="2" key="1">
    <citation type="submission" date="2023-03" db="EMBL/GenBank/DDBJ databases">
        <authorList>
            <person name="Julca I."/>
        </authorList>
    </citation>
    <scope>NUCLEOTIDE SEQUENCE</scope>
</reference>
<proteinExistence type="predicted"/>
<feature type="compositionally biased region" description="Basic residues" evidence="1">
    <location>
        <begin position="103"/>
        <end position="112"/>
    </location>
</feature>
<evidence type="ECO:0000256" key="1">
    <source>
        <dbReference type="SAM" id="MobiDB-lite"/>
    </source>
</evidence>
<evidence type="ECO:0000313" key="3">
    <source>
        <dbReference type="Proteomes" id="UP001161247"/>
    </source>
</evidence>
<dbReference type="AlphaFoldDB" id="A0AAV1DYS9"/>
<keyword evidence="3" id="KW-1185">Reference proteome</keyword>
<dbReference type="SUPFAM" id="SSF56235">
    <property type="entry name" value="N-terminal nucleophile aminohydrolases (Ntn hydrolases)"/>
    <property type="match status" value="1"/>
</dbReference>
<dbReference type="InterPro" id="IPR029055">
    <property type="entry name" value="Ntn_hydrolases_N"/>
</dbReference>
<feature type="region of interest" description="Disordered" evidence="1">
    <location>
        <begin position="97"/>
        <end position="122"/>
    </location>
</feature>
<protein>
    <submittedName>
        <fullName evidence="2">OLC1v1013666C1</fullName>
    </submittedName>
</protein>
<gene>
    <name evidence="2" type="ORF">OLC1_LOCUS20185</name>
</gene>
<dbReference type="EMBL" id="OX459124">
    <property type="protein sequence ID" value="CAI9113124.1"/>
    <property type="molecule type" value="Genomic_DNA"/>
</dbReference>
<name>A0AAV1DYS9_OLDCO</name>
<sequence length="394" mass="44533">MKNEYHKNIWVSTFELCLFSTPILIGQPVWTWAVSETGSETSNRKLGLQVVCSSLFAKDDSSGNWRKVFERSMGERSSTRPFSDIFEKEKRSSKSQFSDIFKKAKRSSKRSSNRPFSDVFEKKRSSSKEPLYDTFEKKEDGMMAATSCGPEPFPETCKRRRSMETIPLREEFGCNYKHYGVHHTENTAYRRKSEKGTTSLAFIFKHGVMLAVTHASKSFVPNMIEVNSYMVAAISGGSEYLQKEVLIIGMEEDKGPVLCRLNREGNWSLLRRFQGNRCFWPLGPVYQELWPLSDAACVTICLKVKLCCWLKEQFACLHVIVLKVVIISVFTNSGALDVSSLFMVMASQNGLTTAQFLAAMSHFWAARTTVEAIASLLFCSEFLPDGSMSLAAQV</sequence>